<dbReference type="InterPro" id="IPR022838">
    <property type="entry name" value="GTP_cyclohydrolase_FolE2"/>
</dbReference>
<proteinExistence type="inferred from homology"/>
<evidence type="ECO:0000313" key="4">
    <source>
        <dbReference type="Proteomes" id="UP000323337"/>
    </source>
</evidence>
<dbReference type="EMBL" id="VSIV01000293">
    <property type="protein sequence ID" value="TYB32665.1"/>
    <property type="molecule type" value="Genomic_DNA"/>
</dbReference>
<name>A0A5D0ML68_FLESI</name>
<organism evidence="3 4">
    <name type="scientific">Flexistipes sinusarabici</name>
    <dbReference type="NCBI Taxonomy" id="2352"/>
    <lineage>
        <taxon>Bacteria</taxon>
        <taxon>Pseudomonadati</taxon>
        <taxon>Deferribacterota</taxon>
        <taxon>Deferribacteres</taxon>
        <taxon>Deferribacterales</taxon>
        <taxon>Flexistipitaceae</taxon>
        <taxon>Flexistipes</taxon>
    </lineage>
</organism>
<dbReference type="PANTHER" id="PTHR36445:SF1">
    <property type="entry name" value="GTP CYCLOHYDROLASE MPTA"/>
    <property type="match status" value="1"/>
</dbReference>
<protein>
    <recommendedName>
        <fullName evidence="2">GTP cyclohydrolase FolE2</fullName>
        <ecNumber evidence="2">3.5.4.16</ecNumber>
    </recommendedName>
</protein>
<dbReference type="GO" id="GO:0046654">
    <property type="term" value="P:tetrahydrofolate biosynthetic process"/>
    <property type="evidence" value="ECO:0007669"/>
    <property type="project" value="UniProtKB-UniRule"/>
</dbReference>
<comment type="function">
    <text evidence="2">Converts GTP to 7,8-dihydroneopterin triphosphate.</text>
</comment>
<dbReference type="PANTHER" id="PTHR36445">
    <property type="entry name" value="GTP CYCLOHYDROLASE MPTA"/>
    <property type="match status" value="1"/>
</dbReference>
<dbReference type="UniPathway" id="UPA00848">
    <property type="reaction ID" value="UER00151"/>
</dbReference>
<dbReference type="Pfam" id="PF02649">
    <property type="entry name" value="GCHY-1"/>
    <property type="match status" value="1"/>
</dbReference>
<dbReference type="Proteomes" id="UP000323337">
    <property type="component" value="Unassembled WGS sequence"/>
</dbReference>
<dbReference type="RefSeq" id="WP_303701817.1">
    <property type="nucleotide sequence ID" value="NZ_VSIV01000293.1"/>
</dbReference>
<evidence type="ECO:0000313" key="3">
    <source>
        <dbReference type="EMBL" id="TYB32665.1"/>
    </source>
</evidence>
<comment type="catalytic activity">
    <reaction evidence="2">
        <text>GTP + H2O = 7,8-dihydroneopterin 3'-triphosphate + formate + H(+)</text>
        <dbReference type="Rhea" id="RHEA:17473"/>
        <dbReference type="ChEBI" id="CHEBI:15377"/>
        <dbReference type="ChEBI" id="CHEBI:15378"/>
        <dbReference type="ChEBI" id="CHEBI:15740"/>
        <dbReference type="ChEBI" id="CHEBI:37565"/>
        <dbReference type="ChEBI" id="CHEBI:58462"/>
        <dbReference type="EC" id="3.5.4.16"/>
    </reaction>
</comment>
<dbReference type="HAMAP" id="MF_01527_B">
    <property type="entry name" value="GTP_cyclohydrol_B"/>
    <property type="match status" value="1"/>
</dbReference>
<keyword evidence="1 2" id="KW-0378">Hydrolase</keyword>
<dbReference type="NCBIfam" id="NF010200">
    <property type="entry name" value="PRK13674.1-1"/>
    <property type="match status" value="1"/>
</dbReference>
<dbReference type="Gene3D" id="3.10.270.10">
    <property type="entry name" value="Urate Oxidase"/>
    <property type="match status" value="1"/>
</dbReference>
<gene>
    <name evidence="2" type="primary">folE2</name>
    <name evidence="3" type="ORF">FXF49_10350</name>
</gene>
<dbReference type="InterPro" id="IPR003801">
    <property type="entry name" value="GTP_cyclohydrolase_FolE2/MptA"/>
</dbReference>
<feature type="site" description="May be catalytically important" evidence="2">
    <location>
        <position position="146"/>
    </location>
</feature>
<comment type="caution">
    <text evidence="3">The sequence shown here is derived from an EMBL/GenBank/DDBJ whole genome shotgun (WGS) entry which is preliminary data.</text>
</comment>
<evidence type="ECO:0000256" key="1">
    <source>
        <dbReference type="ARBA" id="ARBA00022801"/>
    </source>
</evidence>
<sequence length="260" mass="29788">MLKDVQSLNDDRNLSIDKVGIKDILYPIVVKDKNKGKQHTVARIDMFVRLPHSFKGTHMSRFVEILNNYKADIDIRSFGDILDDMMGVLDSEVAGVEVRFPYFIEKKAPVSNLPSLMDYECEYTGYATKSEKDFVTTVKVPVVSVCPCSREISSAGAHNQRSYVKIKVRYNKMVWIEDLVNIAESSASAPIYSLLKREDEKYITETSYANPVFVEDIVRNIAEKLLKDDRITWFEVSSDNMESIHNHSAYALISRDKRKN</sequence>
<dbReference type="AlphaFoldDB" id="A0A5D0ML68"/>
<comment type="similarity">
    <text evidence="2">Belongs to the GTP cyclohydrolase IV family.</text>
</comment>
<accession>A0A5D0ML68</accession>
<reference evidence="3 4" key="1">
    <citation type="submission" date="2019-08" db="EMBL/GenBank/DDBJ databases">
        <title>Genomic characterization of a novel candidate phylum (ARYD3) from a high temperature, high salinity tertiary oil reservoir in north central Oklahoma, USA.</title>
        <authorList>
            <person name="Youssef N.H."/>
            <person name="Yadav A."/>
            <person name="Elshahed M.S."/>
        </authorList>
    </citation>
    <scope>NUCLEOTIDE SEQUENCE [LARGE SCALE GENOMIC DNA]</scope>
    <source>
        <strain evidence="3">ARYD1</strain>
    </source>
</reference>
<dbReference type="EC" id="3.5.4.16" evidence="2"/>
<evidence type="ECO:0000256" key="2">
    <source>
        <dbReference type="HAMAP-Rule" id="MF_01527"/>
    </source>
</evidence>
<comment type="pathway">
    <text evidence="2">Cofactor biosynthesis; 7,8-dihydroneopterin triphosphate biosynthesis; 7,8-dihydroneopterin triphosphate from GTP: step 1/1.</text>
</comment>
<dbReference type="GO" id="GO:0003934">
    <property type="term" value="F:GTP cyclohydrolase I activity"/>
    <property type="evidence" value="ECO:0007669"/>
    <property type="project" value="UniProtKB-UniRule"/>
</dbReference>